<keyword evidence="3" id="KW-1185">Reference proteome</keyword>
<proteinExistence type="predicted"/>
<protein>
    <submittedName>
        <fullName evidence="2">DivIVA domain-containing protein</fullName>
    </submittedName>
</protein>
<evidence type="ECO:0000256" key="1">
    <source>
        <dbReference type="SAM" id="MobiDB-lite"/>
    </source>
</evidence>
<dbReference type="NCBIfam" id="TIGR03544">
    <property type="entry name" value="DivI1A_domain"/>
    <property type="match status" value="1"/>
</dbReference>
<organism evidence="2 3">
    <name type="scientific">Geodermatophilus nigrescens</name>
    <dbReference type="NCBI Taxonomy" id="1070870"/>
    <lineage>
        <taxon>Bacteria</taxon>
        <taxon>Bacillati</taxon>
        <taxon>Actinomycetota</taxon>
        <taxon>Actinomycetes</taxon>
        <taxon>Geodermatophilales</taxon>
        <taxon>Geodermatophilaceae</taxon>
        <taxon>Geodermatophilus</taxon>
    </lineage>
</organism>
<sequence>MLSFLVGLAAVAVVGALLFLGGSLLLGRGETQPPADLDRSPVELPDDRPVTGEDVRGLQVSVAVRGYRMTEVDWLLEQLAQVIEERDEQIAALRAERPARAADADTDPGLTLPAGTAGASAVTASAGAAAAEEGSVDEGARDGA</sequence>
<feature type="region of interest" description="Disordered" evidence="1">
    <location>
        <begin position="96"/>
        <end position="144"/>
    </location>
</feature>
<accession>A0A1M5ENJ9</accession>
<dbReference type="Proteomes" id="UP000184471">
    <property type="component" value="Unassembled WGS sequence"/>
</dbReference>
<dbReference type="OrthoDB" id="3404379at2"/>
<dbReference type="AlphaFoldDB" id="A0A1M5ENJ9"/>
<dbReference type="RefSeq" id="WP_139252810.1">
    <property type="nucleotide sequence ID" value="NZ_FQVX01000001.1"/>
</dbReference>
<feature type="compositionally biased region" description="Basic and acidic residues" evidence="1">
    <location>
        <begin position="36"/>
        <end position="51"/>
    </location>
</feature>
<evidence type="ECO:0000313" key="3">
    <source>
        <dbReference type="Proteomes" id="UP000184471"/>
    </source>
</evidence>
<feature type="region of interest" description="Disordered" evidence="1">
    <location>
        <begin position="31"/>
        <end position="51"/>
    </location>
</feature>
<evidence type="ECO:0000313" key="2">
    <source>
        <dbReference type="EMBL" id="SHF80809.1"/>
    </source>
</evidence>
<dbReference type="InterPro" id="IPR019933">
    <property type="entry name" value="DivIVA_domain"/>
</dbReference>
<dbReference type="EMBL" id="FQVX01000001">
    <property type="protein sequence ID" value="SHF80809.1"/>
    <property type="molecule type" value="Genomic_DNA"/>
</dbReference>
<feature type="compositionally biased region" description="Low complexity" evidence="1">
    <location>
        <begin position="114"/>
        <end position="133"/>
    </location>
</feature>
<dbReference type="STRING" id="1070870.SAMN05444351_0865"/>
<name>A0A1M5ENJ9_9ACTN</name>
<gene>
    <name evidence="2" type="ORF">SAMN05444351_0865</name>
</gene>
<reference evidence="2 3" key="1">
    <citation type="submission" date="2016-11" db="EMBL/GenBank/DDBJ databases">
        <authorList>
            <person name="Jaros S."/>
            <person name="Januszkiewicz K."/>
            <person name="Wedrychowicz H."/>
        </authorList>
    </citation>
    <scope>NUCLEOTIDE SEQUENCE [LARGE SCALE GENOMIC DNA]</scope>
    <source>
        <strain evidence="2 3">DSM 45408</strain>
    </source>
</reference>